<evidence type="ECO:0000256" key="1">
    <source>
        <dbReference type="SAM" id="MobiDB-lite"/>
    </source>
</evidence>
<dbReference type="EMBL" id="SRLO01000049">
    <property type="protein sequence ID" value="TNN81118.1"/>
    <property type="molecule type" value="Genomic_DNA"/>
</dbReference>
<name>A0A4Z2IU56_9TELE</name>
<feature type="compositionally biased region" description="Basic and acidic residues" evidence="1">
    <location>
        <begin position="86"/>
        <end position="97"/>
    </location>
</feature>
<dbReference type="AlphaFoldDB" id="A0A4Z2IU56"/>
<gene>
    <name evidence="2" type="ORF">EYF80_008774</name>
</gene>
<accession>A0A4Z2IU56</accession>
<evidence type="ECO:0000313" key="3">
    <source>
        <dbReference type="Proteomes" id="UP000314294"/>
    </source>
</evidence>
<protein>
    <submittedName>
        <fullName evidence="2">Uncharacterized protein</fullName>
    </submittedName>
</protein>
<feature type="region of interest" description="Disordered" evidence="1">
    <location>
        <begin position="1"/>
        <end position="97"/>
    </location>
</feature>
<sequence length="97" mass="10163">MSGANSVVQPSSEVDSDVSSSITDGEGSRTQGHSSGKVCARFSVEEPPTERGPKFLVHTEVANTSGFRSDARTDGGNGKRCAAPDFIKHNTDHATGR</sequence>
<keyword evidence="3" id="KW-1185">Reference proteome</keyword>
<proteinExistence type="predicted"/>
<evidence type="ECO:0000313" key="2">
    <source>
        <dbReference type="EMBL" id="TNN81118.1"/>
    </source>
</evidence>
<dbReference type="Proteomes" id="UP000314294">
    <property type="component" value="Unassembled WGS sequence"/>
</dbReference>
<comment type="caution">
    <text evidence="2">The sequence shown here is derived from an EMBL/GenBank/DDBJ whole genome shotgun (WGS) entry which is preliminary data.</text>
</comment>
<reference evidence="2 3" key="1">
    <citation type="submission" date="2019-03" db="EMBL/GenBank/DDBJ databases">
        <title>First draft genome of Liparis tanakae, snailfish: a comprehensive survey of snailfish specific genes.</title>
        <authorList>
            <person name="Kim W."/>
            <person name="Song I."/>
            <person name="Jeong J.-H."/>
            <person name="Kim D."/>
            <person name="Kim S."/>
            <person name="Ryu S."/>
            <person name="Song J.Y."/>
            <person name="Lee S.K."/>
        </authorList>
    </citation>
    <scope>NUCLEOTIDE SEQUENCE [LARGE SCALE GENOMIC DNA]</scope>
    <source>
        <tissue evidence="2">Muscle</tissue>
    </source>
</reference>
<organism evidence="2 3">
    <name type="scientific">Liparis tanakae</name>
    <name type="common">Tanaka's snailfish</name>
    <dbReference type="NCBI Taxonomy" id="230148"/>
    <lineage>
        <taxon>Eukaryota</taxon>
        <taxon>Metazoa</taxon>
        <taxon>Chordata</taxon>
        <taxon>Craniata</taxon>
        <taxon>Vertebrata</taxon>
        <taxon>Euteleostomi</taxon>
        <taxon>Actinopterygii</taxon>
        <taxon>Neopterygii</taxon>
        <taxon>Teleostei</taxon>
        <taxon>Neoteleostei</taxon>
        <taxon>Acanthomorphata</taxon>
        <taxon>Eupercaria</taxon>
        <taxon>Perciformes</taxon>
        <taxon>Cottioidei</taxon>
        <taxon>Cottales</taxon>
        <taxon>Liparidae</taxon>
        <taxon>Liparis</taxon>
    </lineage>
</organism>
<feature type="compositionally biased region" description="Low complexity" evidence="1">
    <location>
        <begin position="1"/>
        <end position="21"/>
    </location>
</feature>